<dbReference type="PANTHER" id="PTHR12714">
    <property type="entry name" value="PROTEIN-S ISOPRENYLCYSTEINE O-METHYLTRANSFERASE"/>
    <property type="match status" value="1"/>
</dbReference>
<proteinExistence type="predicted"/>
<dbReference type="InterPro" id="IPR007318">
    <property type="entry name" value="Phopholipid_MeTrfase"/>
</dbReference>
<keyword evidence="3 5" id="KW-1133">Transmembrane helix</keyword>
<evidence type="ECO:0000256" key="2">
    <source>
        <dbReference type="ARBA" id="ARBA00022692"/>
    </source>
</evidence>
<evidence type="ECO:0008006" key="7">
    <source>
        <dbReference type="Google" id="ProtNLM"/>
    </source>
</evidence>
<accession>A0A381N6Q4</accession>
<evidence type="ECO:0000256" key="5">
    <source>
        <dbReference type="SAM" id="Phobius"/>
    </source>
</evidence>
<keyword evidence="2 5" id="KW-0812">Transmembrane</keyword>
<dbReference type="GO" id="GO:0012505">
    <property type="term" value="C:endomembrane system"/>
    <property type="evidence" value="ECO:0007669"/>
    <property type="project" value="UniProtKB-SubCell"/>
</dbReference>
<reference evidence="6" key="1">
    <citation type="submission" date="2018-05" db="EMBL/GenBank/DDBJ databases">
        <authorList>
            <person name="Lanie J.A."/>
            <person name="Ng W.-L."/>
            <person name="Kazmierczak K.M."/>
            <person name="Andrzejewski T.M."/>
            <person name="Davidsen T.M."/>
            <person name="Wayne K.J."/>
            <person name="Tettelin H."/>
            <person name="Glass J.I."/>
            <person name="Rusch D."/>
            <person name="Podicherti R."/>
            <person name="Tsui H.-C.T."/>
            <person name="Winkler M.E."/>
        </authorList>
    </citation>
    <scope>NUCLEOTIDE SEQUENCE</scope>
</reference>
<comment type="subcellular location">
    <subcellularLocation>
        <location evidence="1">Endomembrane system</location>
        <topology evidence="1">Multi-pass membrane protein</topology>
    </subcellularLocation>
</comment>
<sequence length="142" mass="16687">MPPVIILIAILFQIALHKLLPIMIIFEKMYWIGIVMGFLGFFIFTGSTLLFRINKTTMIPFQDPSFLITNGIYKYTRNPMYLGMLFVQFGIAIYFGSISPFIIPFLFIPIMNSRIIQHEEVMLEKQFGESYIIFKNSVRRWI</sequence>
<evidence type="ECO:0000256" key="3">
    <source>
        <dbReference type="ARBA" id="ARBA00022989"/>
    </source>
</evidence>
<organism evidence="6">
    <name type="scientific">marine metagenome</name>
    <dbReference type="NCBI Taxonomy" id="408172"/>
    <lineage>
        <taxon>unclassified sequences</taxon>
        <taxon>metagenomes</taxon>
        <taxon>ecological metagenomes</taxon>
    </lineage>
</organism>
<feature type="transmembrane region" description="Helical" evidence="5">
    <location>
        <begin position="81"/>
        <end position="107"/>
    </location>
</feature>
<name>A0A381N6Q4_9ZZZZ</name>
<keyword evidence="4 5" id="KW-0472">Membrane</keyword>
<evidence type="ECO:0000256" key="4">
    <source>
        <dbReference type="ARBA" id="ARBA00023136"/>
    </source>
</evidence>
<evidence type="ECO:0000256" key="1">
    <source>
        <dbReference type="ARBA" id="ARBA00004127"/>
    </source>
</evidence>
<dbReference type="EMBL" id="UINC01000155">
    <property type="protein sequence ID" value="SUZ50129.1"/>
    <property type="molecule type" value="Genomic_DNA"/>
</dbReference>
<dbReference type="Gene3D" id="1.20.120.1630">
    <property type="match status" value="1"/>
</dbReference>
<protein>
    <recommendedName>
        <fullName evidence="7">Steroid 5-alpha reductase C-terminal domain-containing protein</fullName>
    </recommendedName>
</protein>
<dbReference type="Pfam" id="PF04191">
    <property type="entry name" value="PEMT"/>
    <property type="match status" value="1"/>
</dbReference>
<evidence type="ECO:0000313" key="6">
    <source>
        <dbReference type="EMBL" id="SUZ50129.1"/>
    </source>
</evidence>
<gene>
    <name evidence="6" type="ORF">METZ01_LOCUS2983</name>
</gene>
<dbReference type="GO" id="GO:0016740">
    <property type="term" value="F:transferase activity"/>
    <property type="evidence" value="ECO:0007669"/>
    <property type="project" value="UniProtKB-ARBA"/>
</dbReference>
<dbReference type="PANTHER" id="PTHR12714:SF24">
    <property type="entry name" value="SLR1182 PROTEIN"/>
    <property type="match status" value="1"/>
</dbReference>
<feature type="transmembrane region" description="Helical" evidence="5">
    <location>
        <begin position="31"/>
        <end position="51"/>
    </location>
</feature>
<dbReference type="AlphaFoldDB" id="A0A381N6Q4"/>